<protein>
    <recommendedName>
        <fullName evidence="4">Damage-regulated import facilitator 1</fullName>
    </recommendedName>
</protein>
<comment type="subcellular location">
    <subcellularLocation>
        <location evidence="2">Cytoplasm</location>
    </subcellularLocation>
    <subcellularLocation>
        <location evidence="1">Nucleus</location>
    </subcellularLocation>
</comment>
<keyword evidence="5" id="KW-0963">Cytoplasm</keyword>
<dbReference type="InterPro" id="IPR013900">
    <property type="entry name" value="RNR_inhibitor"/>
</dbReference>
<evidence type="ECO:0000256" key="4">
    <source>
        <dbReference type="ARBA" id="ARBA00021625"/>
    </source>
</evidence>
<dbReference type="EMBL" id="SWFS01000210">
    <property type="protein sequence ID" value="KAA8914028.1"/>
    <property type="molecule type" value="Genomic_DNA"/>
</dbReference>
<dbReference type="PANTHER" id="PTHR28081">
    <property type="entry name" value="DAMAGE-REGULATED IMPORT FACILITATOR 1-RELATED"/>
    <property type="match status" value="1"/>
</dbReference>
<evidence type="ECO:0000256" key="1">
    <source>
        <dbReference type="ARBA" id="ARBA00004123"/>
    </source>
</evidence>
<evidence type="ECO:0000256" key="6">
    <source>
        <dbReference type="ARBA" id="ARBA00023242"/>
    </source>
</evidence>
<dbReference type="GO" id="GO:0005737">
    <property type="term" value="C:cytoplasm"/>
    <property type="evidence" value="ECO:0007669"/>
    <property type="project" value="UniProtKB-SubCell"/>
</dbReference>
<feature type="compositionally biased region" description="Polar residues" evidence="7">
    <location>
        <begin position="14"/>
        <end position="28"/>
    </location>
</feature>
<evidence type="ECO:0000256" key="3">
    <source>
        <dbReference type="ARBA" id="ARBA00005459"/>
    </source>
</evidence>
<evidence type="ECO:0000256" key="2">
    <source>
        <dbReference type="ARBA" id="ARBA00004496"/>
    </source>
</evidence>
<dbReference type="GO" id="GO:1990846">
    <property type="term" value="F:ribonucleoside-diphosphate reductase inhibitor activity"/>
    <property type="evidence" value="ECO:0007669"/>
    <property type="project" value="TreeGrafter"/>
</dbReference>
<dbReference type="PANTHER" id="PTHR28081:SF1">
    <property type="entry name" value="DAMAGE-REGULATED IMPORT FACILITATOR 1"/>
    <property type="match status" value="1"/>
</dbReference>
<dbReference type="Proteomes" id="UP000761534">
    <property type="component" value="Unassembled WGS sequence"/>
</dbReference>
<dbReference type="OrthoDB" id="4072855at2759"/>
<gene>
    <name evidence="8" type="ORF">TRICI_003046</name>
</gene>
<comment type="similarity">
    <text evidence="3">Belongs to the DIF1/spd1 family.</text>
</comment>
<evidence type="ECO:0000256" key="5">
    <source>
        <dbReference type="ARBA" id="ARBA00022490"/>
    </source>
</evidence>
<comment type="caution">
    <text evidence="8">The sequence shown here is derived from an EMBL/GenBank/DDBJ whole genome shotgun (WGS) entry which is preliminary data.</text>
</comment>
<organism evidence="8 9">
    <name type="scientific">Trichomonascus ciferrii</name>
    <dbReference type="NCBI Taxonomy" id="44093"/>
    <lineage>
        <taxon>Eukaryota</taxon>
        <taxon>Fungi</taxon>
        <taxon>Dikarya</taxon>
        <taxon>Ascomycota</taxon>
        <taxon>Saccharomycotina</taxon>
        <taxon>Dipodascomycetes</taxon>
        <taxon>Dipodascales</taxon>
        <taxon>Trichomonascaceae</taxon>
        <taxon>Trichomonascus</taxon>
        <taxon>Trichomonascus ciferrii complex</taxon>
    </lineage>
</organism>
<evidence type="ECO:0000313" key="8">
    <source>
        <dbReference type="EMBL" id="KAA8914028.1"/>
    </source>
</evidence>
<reference evidence="8" key="1">
    <citation type="journal article" date="2019" name="G3 (Bethesda)">
        <title>Genome Assemblies of Two Rare Opportunistic Yeast Pathogens: Diutina rugosa (syn. Candida rugosa) and Trichomonascus ciferrii (syn. Candida ciferrii).</title>
        <authorList>
            <person name="Mixao V."/>
            <person name="Saus E."/>
            <person name="Hansen A.P."/>
            <person name="Lass-Florl C."/>
            <person name="Gabaldon T."/>
        </authorList>
    </citation>
    <scope>NUCLEOTIDE SEQUENCE</scope>
    <source>
        <strain evidence="8">CBS 4856</strain>
    </source>
</reference>
<accession>A0A642VA36</accession>
<evidence type="ECO:0000256" key="7">
    <source>
        <dbReference type="SAM" id="MobiDB-lite"/>
    </source>
</evidence>
<feature type="region of interest" description="Disordered" evidence="7">
    <location>
        <begin position="82"/>
        <end position="184"/>
    </location>
</feature>
<name>A0A642VA36_9ASCO</name>
<proteinExistence type="inferred from homology"/>
<dbReference type="AlphaFoldDB" id="A0A642VA36"/>
<sequence length="184" mass="20216">MSSQHDSKRVLISQHFSITRGNNGNNKGKPSLNRGATPAGYSASMPADRVSPEITATPASRTSSFPAVPEDVQAQLLQVGMRARKSVSDGYKQPCSFPSYNPNPQAPIFEDYEEMPGLSHSAASSYEDESRLGQQKRSRNDFEPEGELESSATKITYIPPVQHQPKPLENDFENAPFLMSKESL</sequence>
<dbReference type="VEuPathDB" id="FungiDB:TRICI_003046"/>
<feature type="region of interest" description="Disordered" evidence="7">
    <location>
        <begin position="1"/>
        <end position="68"/>
    </location>
</feature>
<evidence type="ECO:0000313" key="9">
    <source>
        <dbReference type="Proteomes" id="UP000761534"/>
    </source>
</evidence>
<keyword evidence="9" id="KW-1185">Reference proteome</keyword>
<dbReference type="Pfam" id="PF08591">
    <property type="entry name" value="RNR_inhib"/>
    <property type="match status" value="1"/>
</dbReference>
<dbReference type="GO" id="GO:0008104">
    <property type="term" value="P:intracellular protein localization"/>
    <property type="evidence" value="ECO:0007669"/>
    <property type="project" value="TreeGrafter"/>
</dbReference>
<dbReference type="GO" id="GO:0005634">
    <property type="term" value="C:nucleus"/>
    <property type="evidence" value="ECO:0007669"/>
    <property type="project" value="UniProtKB-SubCell"/>
</dbReference>
<keyword evidence="6" id="KW-0539">Nucleus</keyword>